<dbReference type="OrthoDB" id="3437960at2759"/>
<sequence>MPTLRRRISPAITTQVGSSYYSECPRCIARKKINVCNRKHIQSKHLPHIRCKAGEKGAADCDKAFGERKNMYRHVWAHHKPFAMDPANGIPRQDAVCSLCGEEFKRRDNCKRHYEEKHRNIKRGSKAK</sequence>
<accession>A0A8K0SUU8</accession>
<dbReference type="AlphaFoldDB" id="A0A8K0SUU8"/>
<name>A0A8K0SUU8_9HYPO</name>
<keyword evidence="1" id="KW-0862">Zinc</keyword>
<evidence type="ECO:0000256" key="1">
    <source>
        <dbReference type="PROSITE-ProRule" id="PRU00042"/>
    </source>
</evidence>
<organism evidence="3 4">
    <name type="scientific">Stachybotrys elegans</name>
    <dbReference type="NCBI Taxonomy" id="80388"/>
    <lineage>
        <taxon>Eukaryota</taxon>
        <taxon>Fungi</taxon>
        <taxon>Dikarya</taxon>
        <taxon>Ascomycota</taxon>
        <taxon>Pezizomycotina</taxon>
        <taxon>Sordariomycetes</taxon>
        <taxon>Hypocreomycetidae</taxon>
        <taxon>Hypocreales</taxon>
        <taxon>Stachybotryaceae</taxon>
        <taxon>Stachybotrys</taxon>
    </lineage>
</organism>
<feature type="domain" description="C2H2-type" evidence="2">
    <location>
        <begin position="95"/>
        <end position="123"/>
    </location>
</feature>
<dbReference type="InterPro" id="IPR013087">
    <property type="entry name" value="Znf_C2H2_type"/>
</dbReference>
<evidence type="ECO:0000313" key="3">
    <source>
        <dbReference type="EMBL" id="KAH7320582.1"/>
    </source>
</evidence>
<dbReference type="GO" id="GO:0008270">
    <property type="term" value="F:zinc ion binding"/>
    <property type="evidence" value="ECO:0007669"/>
    <property type="project" value="UniProtKB-KW"/>
</dbReference>
<dbReference type="Gene3D" id="3.30.160.60">
    <property type="entry name" value="Classic Zinc Finger"/>
    <property type="match status" value="1"/>
</dbReference>
<gene>
    <name evidence="3" type="ORF">B0I35DRAFT_197782</name>
</gene>
<evidence type="ECO:0000259" key="2">
    <source>
        <dbReference type="PROSITE" id="PS50157"/>
    </source>
</evidence>
<dbReference type="Proteomes" id="UP000813444">
    <property type="component" value="Unassembled WGS sequence"/>
</dbReference>
<proteinExistence type="predicted"/>
<keyword evidence="1" id="KW-0863">Zinc-finger</keyword>
<keyword evidence="4" id="KW-1185">Reference proteome</keyword>
<evidence type="ECO:0000313" key="4">
    <source>
        <dbReference type="Proteomes" id="UP000813444"/>
    </source>
</evidence>
<dbReference type="PROSITE" id="PS00028">
    <property type="entry name" value="ZINC_FINGER_C2H2_1"/>
    <property type="match status" value="1"/>
</dbReference>
<comment type="caution">
    <text evidence="3">The sequence shown here is derived from an EMBL/GenBank/DDBJ whole genome shotgun (WGS) entry which is preliminary data.</text>
</comment>
<protein>
    <recommendedName>
        <fullName evidence="2">C2H2-type domain-containing protein</fullName>
    </recommendedName>
</protein>
<dbReference type="EMBL" id="JAGPNK010000005">
    <property type="protein sequence ID" value="KAH7320582.1"/>
    <property type="molecule type" value="Genomic_DNA"/>
</dbReference>
<dbReference type="PROSITE" id="PS50157">
    <property type="entry name" value="ZINC_FINGER_C2H2_2"/>
    <property type="match status" value="1"/>
</dbReference>
<keyword evidence="1" id="KW-0479">Metal-binding</keyword>
<reference evidence="3" key="1">
    <citation type="journal article" date="2021" name="Nat. Commun.">
        <title>Genetic determinants of endophytism in the Arabidopsis root mycobiome.</title>
        <authorList>
            <person name="Mesny F."/>
            <person name="Miyauchi S."/>
            <person name="Thiergart T."/>
            <person name="Pickel B."/>
            <person name="Atanasova L."/>
            <person name="Karlsson M."/>
            <person name="Huettel B."/>
            <person name="Barry K.W."/>
            <person name="Haridas S."/>
            <person name="Chen C."/>
            <person name="Bauer D."/>
            <person name="Andreopoulos W."/>
            <person name="Pangilinan J."/>
            <person name="LaButti K."/>
            <person name="Riley R."/>
            <person name="Lipzen A."/>
            <person name="Clum A."/>
            <person name="Drula E."/>
            <person name="Henrissat B."/>
            <person name="Kohler A."/>
            <person name="Grigoriev I.V."/>
            <person name="Martin F.M."/>
            <person name="Hacquard S."/>
        </authorList>
    </citation>
    <scope>NUCLEOTIDE SEQUENCE</scope>
    <source>
        <strain evidence="3">MPI-CAGE-CH-0235</strain>
    </source>
</reference>